<dbReference type="eggNOG" id="KOG2436">
    <property type="taxonomic scope" value="Eukaryota"/>
</dbReference>
<evidence type="ECO:0000256" key="3">
    <source>
        <dbReference type="ARBA" id="ARBA00004925"/>
    </source>
</evidence>
<evidence type="ECO:0000256" key="13">
    <source>
        <dbReference type="ARBA" id="ARBA00033251"/>
    </source>
</evidence>
<comment type="similarity">
    <text evidence="4">Belongs to the acetyltransferase family.</text>
</comment>
<accession>A0A0L0HTN3</accession>
<gene>
    <name evidence="16" type="ORF">SPPG_08844</name>
</gene>
<evidence type="ECO:0000256" key="12">
    <source>
        <dbReference type="ARBA" id="ARBA00030346"/>
    </source>
</evidence>
<evidence type="ECO:0000313" key="16">
    <source>
        <dbReference type="EMBL" id="KND04701.1"/>
    </source>
</evidence>
<dbReference type="EC" id="2.3.1.1" evidence="5"/>
<dbReference type="VEuPathDB" id="FungiDB:SPPG_08844"/>
<proteinExistence type="inferred from homology"/>
<dbReference type="OMA" id="NAMVRDC"/>
<evidence type="ECO:0000256" key="6">
    <source>
        <dbReference type="ARBA" id="ARBA00018802"/>
    </source>
</evidence>
<dbReference type="PROSITE" id="PS51731">
    <property type="entry name" value="GNAT_NAGS"/>
    <property type="match status" value="1"/>
</dbReference>
<dbReference type="FunCoup" id="A0A0L0HTN3">
    <property type="interactions" value="97"/>
</dbReference>
<comment type="function">
    <text evidence="1">N-acetylglutamate synthase involved in arginine biosynthesis.</text>
</comment>
<evidence type="ECO:0000256" key="9">
    <source>
        <dbReference type="ARBA" id="ARBA00022946"/>
    </source>
</evidence>
<sequence>MRLPLPCRVAILCNRRSFSSSVPCLSASVEKTPKASTTKSDRQLILNVLSTLPSQREARHFLKRFNQVPQEKQQNADIHYRDLVAAPIQRADELLAASKRQEHVGLIKVDASLTEVELSAFAGTLVQLQKLGLTPIVVIEPNSSANRTRVIEDLFRVVEAIDGAGGKAMALYSGVYETKDEGNVSVQFRPIQTVISLNQIPVLAPLGHASARLTTITSRDALVSLSAALANDTRFRSPVKTIFVNHRGGFTVHGRPIGFVNLEDEYDDLRAALSDQHGGAQQQLDDLETVRTVLSVLPSSSSAIIASPVSSASLISNLITDKPLSSTSFDPTSFSSCFFKDANGPNTPTVLRQGLRVQFHPSLATLDLRRLQVLLEASFQKSLEADAFWKRMDNVMDGVILAGDYDGAAIVTNEPDPDGVGNPIAYLDKFSVAPTSQGIGVADILWKQLRKRYKDLSWRSRAANPVNKWYFDRSDGNLKLPGHYWVLFWYGSQGVKRLNSYKEMARNIPASFLSPQKS</sequence>
<dbReference type="GO" id="GO:0005759">
    <property type="term" value="C:mitochondrial matrix"/>
    <property type="evidence" value="ECO:0007669"/>
    <property type="project" value="TreeGrafter"/>
</dbReference>
<evidence type="ECO:0000256" key="2">
    <source>
        <dbReference type="ARBA" id="ARBA00004173"/>
    </source>
</evidence>
<dbReference type="PANTHER" id="PTHR23342">
    <property type="entry name" value="N-ACETYLGLUTAMATE SYNTHASE"/>
    <property type="match status" value="1"/>
</dbReference>
<feature type="domain" description="N-acetyltransferase" evidence="15">
    <location>
        <begin position="355"/>
        <end position="513"/>
    </location>
</feature>
<evidence type="ECO:0000256" key="1">
    <source>
        <dbReference type="ARBA" id="ARBA00002294"/>
    </source>
</evidence>
<keyword evidence="10" id="KW-0496">Mitochondrion</keyword>
<dbReference type="Proteomes" id="UP000053201">
    <property type="component" value="Unassembled WGS sequence"/>
</dbReference>
<dbReference type="RefSeq" id="XP_016612740.1">
    <property type="nucleotide sequence ID" value="XM_016756984.1"/>
</dbReference>
<comment type="catalytic activity">
    <reaction evidence="14">
        <text>L-glutamate + acetyl-CoA = N-acetyl-L-glutamate + CoA + H(+)</text>
        <dbReference type="Rhea" id="RHEA:24292"/>
        <dbReference type="ChEBI" id="CHEBI:15378"/>
        <dbReference type="ChEBI" id="CHEBI:29985"/>
        <dbReference type="ChEBI" id="CHEBI:44337"/>
        <dbReference type="ChEBI" id="CHEBI:57287"/>
        <dbReference type="ChEBI" id="CHEBI:57288"/>
        <dbReference type="EC" id="2.3.1.1"/>
    </reaction>
</comment>
<evidence type="ECO:0000259" key="15">
    <source>
        <dbReference type="PROSITE" id="PS51731"/>
    </source>
</evidence>
<keyword evidence="17" id="KW-1185">Reference proteome</keyword>
<evidence type="ECO:0000256" key="10">
    <source>
        <dbReference type="ARBA" id="ARBA00023128"/>
    </source>
</evidence>
<dbReference type="STRING" id="645134.A0A0L0HTN3"/>
<dbReference type="GeneID" id="27691969"/>
<evidence type="ECO:0000256" key="14">
    <source>
        <dbReference type="ARBA" id="ARBA00048372"/>
    </source>
</evidence>
<protein>
    <recommendedName>
        <fullName evidence="6">Amino-acid acetyltransferase, mitochondrial</fullName>
        <ecNumber evidence="5">2.3.1.1</ecNumber>
    </recommendedName>
    <alternativeName>
        <fullName evidence="12">Glutamate N-acetyltransferase</fullName>
    </alternativeName>
    <alternativeName>
        <fullName evidence="13">N-acetylglutamate synthase</fullName>
    </alternativeName>
</protein>
<comment type="subcellular location">
    <subcellularLocation>
        <location evidence="2">Mitochondrion</location>
    </subcellularLocation>
</comment>
<organism evidence="16 17">
    <name type="scientific">Spizellomyces punctatus (strain DAOM BR117)</name>
    <dbReference type="NCBI Taxonomy" id="645134"/>
    <lineage>
        <taxon>Eukaryota</taxon>
        <taxon>Fungi</taxon>
        <taxon>Fungi incertae sedis</taxon>
        <taxon>Chytridiomycota</taxon>
        <taxon>Chytridiomycota incertae sedis</taxon>
        <taxon>Chytridiomycetes</taxon>
        <taxon>Spizellomycetales</taxon>
        <taxon>Spizellomycetaceae</taxon>
        <taxon>Spizellomyces</taxon>
    </lineage>
</organism>
<keyword evidence="8" id="KW-0808">Transferase</keyword>
<evidence type="ECO:0000256" key="5">
    <source>
        <dbReference type="ARBA" id="ARBA00012697"/>
    </source>
</evidence>
<dbReference type="GO" id="GO:0006526">
    <property type="term" value="P:L-arginine biosynthetic process"/>
    <property type="evidence" value="ECO:0007669"/>
    <property type="project" value="UniProtKB-UniPathway"/>
</dbReference>
<dbReference type="Gene3D" id="3.40.630.30">
    <property type="match status" value="1"/>
</dbReference>
<evidence type="ECO:0000256" key="4">
    <source>
        <dbReference type="ARBA" id="ARBA00008694"/>
    </source>
</evidence>
<dbReference type="InterPro" id="IPR006855">
    <property type="entry name" value="Vertebrate-like_GNAT_dom"/>
</dbReference>
<dbReference type="InterPro" id="IPR036393">
    <property type="entry name" value="AceGlu_kinase-like_sf"/>
</dbReference>
<keyword evidence="7" id="KW-0028">Amino-acid biosynthesis</keyword>
<reference evidence="16 17" key="1">
    <citation type="submission" date="2009-08" db="EMBL/GenBank/DDBJ databases">
        <title>The Genome Sequence of Spizellomyces punctatus strain DAOM BR117.</title>
        <authorList>
            <consortium name="The Broad Institute Genome Sequencing Platform"/>
            <person name="Russ C."/>
            <person name="Cuomo C."/>
            <person name="Shea T."/>
            <person name="Young S.K."/>
            <person name="Zeng Q."/>
            <person name="Koehrsen M."/>
            <person name="Haas B."/>
            <person name="Borodovsky M."/>
            <person name="Guigo R."/>
            <person name="Alvarado L."/>
            <person name="Berlin A."/>
            <person name="Bochicchio J."/>
            <person name="Borenstein D."/>
            <person name="Chapman S."/>
            <person name="Chen Z."/>
            <person name="Engels R."/>
            <person name="Freedman E."/>
            <person name="Gellesch M."/>
            <person name="Goldberg J."/>
            <person name="Griggs A."/>
            <person name="Gujja S."/>
            <person name="Heiman D."/>
            <person name="Hepburn T."/>
            <person name="Howarth C."/>
            <person name="Jen D."/>
            <person name="Larson L."/>
            <person name="Lewis B."/>
            <person name="Mehta T."/>
            <person name="Park D."/>
            <person name="Pearson M."/>
            <person name="Roberts A."/>
            <person name="Saif S."/>
            <person name="Shenoy N."/>
            <person name="Sisk P."/>
            <person name="Stolte C."/>
            <person name="Sykes S."/>
            <person name="Thomson T."/>
            <person name="Walk T."/>
            <person name="White J."/>
            <person name="Yandava C."/>
            <person name="Burger G."/>
            <person name="Gray M.W."/>
            <person name="Holland P.W.H."/>
            <person name="King N."/>
            <person name="Lang F.B.F."/>
            <person name="Roger A.J."/>
            <person name="Ruiz-Trillo I."/>
            <person name="Lander E."/>
            <person name="Nusbaum C."/>
        </authorList>
    </citation>
    <scope>NUCLEOTIDE SEQUENCE [LARGE SCALE GENOMIC DNA]</scope>
    <source>
        <strain evidence="16 17">DAOM BR117</strain>
    </source>
</reference>
<dbReference type="AlphaFoldDB" id="A0A0L0HTN3"/>
<dbReference type="Gene3D" id="3.40.1160.10">
    <property type="entry name" value="Acetylglutamate kinase-like"/>
    <property type="match status" value="1"/>
</dbReference>
<evidence type="ECO:0000256" key="8">
    <source>
        <dbReference type="ARBA" id="ARBA00022679"/>
    </source>
</evidence>
<dbReference type="Pfam" id="PF04768">
    <property type="entry name" value="NAT"/>
    <property type="match status" value="1"/>
</dbReference>
<dbReference type="GO" id="GO:0006592">
    <property type="term" value="P:ornithine biosynthetic process"/>
    <property type="evidence" value="ECO:0007669"/>
    <property type="project" value="TreeGrafter"/>
</dbReference>
<keyword evidence="11" id="KW-0012">Acyltransferase</keyword>
<dbReference type="EMBL" id="KQ257450">
    <property type="protein sequence ID" value="KND04701.1"/>
    <property type="molecule type" value="Genomic_DNA"/>
</dbReference>
<dbReference type="GO" id="GO:0004042">
    <property type="term" value="F:L-glutamate N-acetyltransferase activity"/>
    <property type="evidence" value="ECO:0007669"/>
    <property type="project" value="TreeGrafter"/>
</dbReference>
<evidence type="ECO:0000256" key="7">
    <source>
        <dbReference type="ARBA" id="ARBA00022605"/>
    </source>
</evidence>
<dbReference type="OrthoDB" id="5585968at2759"/>
<name>A0A0L0HTN3_SPIPD</name>
<dbReference type="UniPathway" id="UPA00068"/>
<evidence type="ECO:0000313" key="17">
    <source>
        <dbReference type="Proteomes" id="UP000053201"/>
    </source>
</evidence>
<dbReference type="InParanoid" id="A0A0L0HTN3"/>
<keyword evidence="9" id="KW-0809">Transit peptide</keyword>
<evidence type="ECO:0000256" key="11">
    <source>
        <dbReference type="ARBA" id="ARBA00023315"/>
    </source>
</evidence>
<dbReference type="PANTHER" id="PTHR23342:SF4">
    <property type="entry name" value="AMINO-ACID ACETYLTRANSFERASE, MITOCHONDRIAL"/>
    <property type="match status" value="1"/>
</dbReference>
<comment type="pathway">
    <text evidence="3">Amino-acid biosynthesis; L-arginine biosynthesis; N(2)-acetyl-L-ornithine from L-glutamate: step 1/4.</text>
</comment>